<comment type="caution">
    <text evidence="1">The sequence shown here is derived from an EMBL/GenBank/DDBJ whole genome shotgun (WGS) entry which is preliminary data.</text>
</comment>
<sequence length="261" mass="30214">MTKRMSEIVVKNLMMPYYIPLFSSNFPYILLWVPKNGCTIVNKWFMYHIGVAGDVSQLNVEMAHNYRDFVLRKRTGYVGELKEELINGEKTIVKVVRNPYRRAVSSFYHTLSGEWLITQLGSTVTEGMSFKDYLLKLKSFGESIYELDKHIAPQYTIGEEQAPICYVKLENLQQELIKLERLAGLKASPINEIAKSSHHFSSRMRLEGDYANRVINFADDEEGDLQDLPTVNSLYNEETKALVEEIFAVDIHLYRYNLGEY</sequence>
<reference evidence="1 2" key="1">
    <citation type="submission" date="2020-08" db="EMBL/GenBank/DDBJ databases">
        <title>A Genomic Blueprint of the Chicken Gut Microbiome.</title>
        <authorList>
            <person name="Gilroy R."/>
            <person name="Ravi A."/>
            <person name="Getino M."/>
            <person name="Pursley I."/>
            <person name="Horton D.L."/>
            <person name="Alikhan N.-F."/>
            <person name="Baker D."/>
            <person name="Gharbi K."/>
            <person name="Hall N."/>
            <person name="Watson M."/>
            <person name="Adriaenssens E.M."/>
            <person name="Foster-Nyarko E."/>
            <person name="Jarju S."/>
            <person name="Secka A."/>
            <person name="Antonio M."/>
            <person name="Oren A."/>
            <person name="Chaudhuri R."/>
            <person name="La Ragione R.M."/>
            <person name="Hildebrand F."/>
            <person name="Pallen M.J."/>
        </authorList>
    </citation>
    <scope>NUCLEOTIDE SEQUENCE [LARGE SCALE GENOMIC DNA]</scope>
    <source>
        <strain evidence="1 2">Sa5YUA1</strain>
    </source>
</reference>
<name>A0ABR8QRK6_9BACI</name>
<dbReference type="RefSeq" id="WP_191815108.1">
    <property type="nucleotide sequence ID" value="NZ_JACSQT010000007.1"/>
</dbReference>
<dbReference type="EMBL" id="JACSQT010000007">
    <property type="protein sequence ID" value="MBD7938171.1"/>
    <property type="molecule type" value="Genomic_DNA"/>
</dbReference>
<accession>A0ABR8QRK6</accession>
<organism evidence="1 2">
    <name type="scientific">Cytobacillus stercorigallinarum</name>
    <dbReference type="NCBI Taxonomy" id="2762240"/>
    <lineage>
        <taxon>Bacteria</taxon>
        <taxon>Bacillati</taxon>
        <taxon>Bacillota</taxon>
        <taxon>Bacilli</taxon>
        <taxon>Bacillales</taxon>
        <taxon>Bacillaceae</taxon>
        <taxon>Cytobacillus</taxon>
    </lineage>
</organism>
<evidence type="ECO:0000313" key="2">
    <source>
        <dbReference type="Proteomes" id="UP000657931"/>
    </source>
</evidence>
<dbReference type="Proteomes" id="UP000657931">
    <property type="component" value="Unassembled WGS sequence"/>
</dbReference>
<gene>
    <name evidence="1" type="ORF">H9655_14150</name>
</gene>
<protein>
    <submittedName>
        <fullName evidence="1">Sulfotransferase family 2 domain-containing protein</fullName>
    </submittedName>
</protein>
<dbReference type="Pfam" id="PF03567">
    <property type="entry name" value="Sulfotransfer_2"/>
    <property type="match status" value="1"/>
</dbReference>
<dbReference type="InterPro" id="IPR005331">
    <property type="entry name" value="Sulfotransferase"/>
</dbReference>
<keyword evidence="2" id="KW-1185">Reference proteome</keyword>
<evidence type="ECO:0000313" key="1">
    <source>
        <dbReference type="EMBL" id="MBD7938171.1"/>
    </source>
</evidence>
<proteinExistence type="predicted"/>